<dbReference type="CDD" id="cd02440">
    <property type="entry name" value="AdoMet_MTases"/>
    <property type="match status" value="1"/>
</dbReference>
<evidence type="ECO:0000256" key="1">
    <source>
        <dbReference type="ARBA" id="ARBA00022603"/>
    </source>
</evidence>
<keyword evidence="4 5" id="KW-0949">S-adenosyl-L-methionine</keyword>
<keyword evidence="3 5" id="KW-0831">Ubiquinone biosynthesis</keyword>
<comment type="catalytic activity">
    <reaction evidence="5">
        <text>a 3-demethylubiquinone + S-adenosyl-L-methionine = a ubiquinone + S-adenosyl-L-homocysteine</text>
        <dbReference type="Rhea" id="RHEA:81215"/>
        <dbReference type="Rhea" id="RHEA-COMP:9565"/>
        <dbReference type="Rhea" id="RHEA-COMP:19654"/>
        <dbReference type="ChEBI" id="CHEBI:16389"/>
        <dbReference type="ChEBI" id="CHEBI:57856"/>
        <dbReference type="ChEBI" id="CHEBI:59789"/>
        <dbReference type="ChEBI" id="CHEBI:231825"/>
    </reaction>
</comment>
<dbReference type="NCBIfam" id="TIGR01983">
    <property type="entry name" value="UbiG"/>
    <property type="match status" value="1"/>
</dbReference>
<reference evidence="6 7" key="1">
    <citation type="journal article" date="2022" name="DNA Res.">
        <title>Genome analysis of five recently described species of the CUG-Ser clade uncovers Candida theae as a new hybrid lineage with pathogenic potential in the Candida parapsilosis species complex.</title>
        <authorList>
            <person name="Mixao V."/>
            <person name="Del Olmo V."/>
            <person name="Hegedusova E."/>
            <person name="Saus E."/>
            <person name="Pryszcz L."/>
            <person name="Cillingova A."/>
            <person name="Nosek J."/>
            <person name="Gabaldon T."/>
        </authorList>
    </citation>
    <scope>NUCLEOTIDE SEQUENCE [LARGE SCALE GENOMIC DNA]</scope>
    <source>
        <strain evidence="6 7">CBS 12239</strain>
    </source>
</reference>
<keyword evidence="5" id="KW-0496">Mitochondrion</keyword>
<comment type="cofactor">
    <cofactor evidence="5">
        <name>Mg(2+)</name>
        <dbReference type="ChEBI" id="CHEBI:18420"/>
    </cofactor>
</comment>
<evidence type="ECO:0000256" key="4">
    <source>
        <dbReference type="ARBA" id="ARBA00022691"/>
    </source>
</evidence>
<dbReference type="Proteomes" id="UP001204833">
    <property type="component" value="Unassembled WGS sequence"/>
</dbReference>
<evidence type="ECO:0000256" key="5">
    <source>
        <dbReference type="HAMAP-Rule" id="MF_03190"/>
    </source>
</evidence>
<dbReference type="GO" id="GO:0046872">
    <property type="term" value="F:metal ion binding"/>
    <property type="evidence" value="ECO:0007669"/>
    <property type="project" value="UniProtKB-KW"/>
</dbReference>
<sequence length="318" mass="36441">MQGRAGAIALRRWQQLRSLSGSQHFFHNAPKFTSSSASEMSHFNALASSWWDVNGPQRILHKMNLLRMDFIYSTISQHLKLNSKVSSAEDEIYIPPYNVDLLPAPVRERILLDQEERKEELLDNSKLKVLDVGCGGGILSESMARSPFVASVEGIDLSADVLEAAKIHKAKDPMLANKLQYKLSAIEDLPREERFDIVTMFEVLEHVDYPSRVLLEGLERLEVGGWLFLSTINRDPVSWFTTILMGEHILKIVPVGTHTLEKYINQYEIKDWVEEDANRREKYKVVDTRGCVYIPAYGWEFTSCPNVGNYFMAIQRKY</sequence>
<comment type="subcellular location">
    <subcellularLocation>
        <location evidence="5">Mitochondrion inner membrane</location>
        <topology evidence="5">Peripheral membrane protein</topology>
        <orientation evidence="5">Matrix side</orientation>
    </subcellularLocation>
</comment>
<feature type="binding site" evidence="5">
    <location>
        <position position="206"/>
    </location>
    <ligand>
        <name>Mg(2+)</name>
        <dbReference type="ChEBI" id="CHEBI:18420"/>
    </ligand>
</feature>
<dbReference type="EC" id="2.1.1.114" evidence="5"/>
<name>A0AAD5G0B5_9ASCO</name>
<gene>
    <name evidence="5" type="primary">COQ3</name>
    <name evidence="6" type="ORF">KGF57_000956</name>
</gene>
<keyword evidence="5" id="KW-0479">Metal-binding</keyword>
<dbReference type="InterPro" id="IPR029063">
    <property type="entry name" value="SAM-dependent_MTases_sf"/>
</dbReference>
<dbReference type="SUPFAM" id="SSF53335">
    <property type="entry name" value="S-adenosyl-L-methionine-dependent methyltransferases"/>
    <property type="match status" value="1"/>
</dbReference>
<comment type="similarity">
    <text evidence="5">Belongs to the class I-like SAM-binding methyltransferase superfamily. UbiG/COQ3 family.</text>
</comment>
<dbReference type="AlphaFoldDB" id="A0AAD5G0B5"/>
<keyword evidence="2 5" id="KW-0808">Transferase</keyword>
<dbReference type="GO" id="GO:0061542">
    <property type="term" value="F:3-demethylubiquinol 3-O-methyltransferase activity"/>
    <property type="evidence" value="ECO:0007669"/>
    <property type="project" value="UniProtKB-UniRule"/>
</dbReference>
<dbReference type="PANTHER" id="PTHR43464">
    <property type="entry name" value="METHYLTRANSFERASE"/>
    <property type="match status" value="1"/>
</dbReference>
<feature type="binding site" evidence="5">
    <location>
        <position position="202"/>
    </location>
    <ligand>
        <name>Mg(2+)</name>
        <dbReference type="ChEBI" id="CHEBI:18420"/>
    </ligand>
</feature>
<keyword evidence="5" id="KW-0460">Magnesium</keyword>
<dbReference type="EMBL" id="JAIHNG010000047">
    <property type="protein sequence ID" value="KAI5964464.1"/>
    <property type="molecule type" value="Genomic_DNA"/>
</dbReference>
<dbReference type="Gene3D" id="3.40.50.150">
    <property type="entry name" value="Vaccinia Virus protein VP39"/>
    <property type="match status" value="1"/>
</dbReference>
<feature type="binding site" evidence="5">
    <location>
        <position position="201"/>
    </location>
    <ligand>
        <name>S-adenosyl-L-methionine</name>
        <dbReference type="ChEBI" id="CHEBI:59789"/>
    </ligand>
</feature>
<comment type="function">
    <text evidence="5">O-methyltransferase required for two non-consecutive steps during ubiquinone biosynthesis. Catalyzes the 2 O-methylation of 3,4-dihydroxy-5-(all-trans-polyprenyl)benzoic acid into 4-hydroxy-3-methoxy-5-(all-trans-polyprenyl)benzoic acid. Also catalyzes the last step of ubiquinone biosynthesis by mediating methylation of 3-demethylubiquinone into ubiquinone. Also able to mediate the methylation of 3-demethylubiquinol into ubiquinol.</text>
</comment>
<dbReference type="Pfam" id="PF13489">
    <property type="entry name" value="Methyltransf_23"/>
    <property type="match status" value="1"/>
</dbReference>
<keyword evidence="5" id="KW-0472">Membrane</keyword>
<comment type="catalytic activity">
    <reaction evidence="5">
        <text>a 3,4-dihydroxy-5-(all-trans-polyprenyl)benzoate + S-adenosyl-L-methionine = a 4-hydroxy-3-methoxy-5-(all-trans-polyprenyl)benzoate + S-adenosyl-L-homocysteine + H(+)</text>
        <dbReference type="Rhea" id="RHEA:44452"/>
        <dbReference type="Rhea" id="RHEA-COMP:10930"/>
        <dbReference type="Rhea" id="RHEA-COMP:10931"/>
        <dbReference type="ChEBI" id="CHEBI:15378"/>
        <dbReference type="ChEBI" id="CHEBI:57856"/>
        <dbReference type="ChEBI" id="CHEBI:59789"/>
        <dbReference type="ChEBI" id="CHEBI:64694"/>
        <dbReference type="ChEBI" id="CHEBI:84443"/>
        <dbReference type="EC" id="2.1.1.114"/>
    </reaction>
</comment>
<keyword evidence="5" id="KW-0999">Mitochondrion inner membrane</keyword>
<dbReference type="PANTHER" id="PTHR43464:SF19">
    <property type="entry name" value="UBIQUINONE BIOSYNTHESIS O-METHYLTRANSFERASE, MITOCHONDRIAL"/>
    <property type="match status" value="1"/>
</dbReference>
<dbReference type="EC" id="2.1.1.-" evidence="5"/>
<comment type="catalytic activity">
    <reaction evidence="5">
        <text>a 3-demethylubiquinol + S-adenosyl-L-methionine = a ubiquinol + S-adenosyl-L-homocysteine + H(+)</text>
        <dbReference type="Rhea" id="RHEA:44380"/>
        <dbReference type="Rhea" id="RHEA-COMP:9566"/>
        <dbReference type="Rhea" id="RHEA-COMP:10914"/>
        <dbReference type="ChEBI" id="CHEBI:15378"/>
        <dbReference type="ChEBI" id="CHEBI:17976"/>
        <dbReference type="ChEBI" id="CHEBI:57856"/>
        <dbReference type="ChEBI" id="CHEBI:59789"/>
        <dbReference type="ChEBI" id="CHEBI:84422"/>
        <dbReference type="EC" id="2.1.1.64"/>
    </reaction>
</comment>
<evidence type="ECO:0000313" key="7">
    <source>
        <dbReference type="Proteomes" id="UP001204833"/>
    </source>
</evidence>
<accession>A0AAD5G0B5</accession>
<feature type="binding site" evidence="5">
    <location>
        <position position="205"/>
    </location>
    <ligand>
        <name>Mg(2+)</name>
        <dbReference type="ChEBI" id="CHEBI:18420"/>
    </ligand>
</feature>
<dbReference type="InterPro" id="IPR010233">
    <property type="entry name" value="UbiG_MeTrfase"/>
</dbReference>
<organism evidence="6 7">
    <name type="scientific">Candida theae</name>
    <dbReference type="NCBI Taxonomy" id="1198502"/>
    <lineage>
        <taxon>Eukaryota</taxon>
        <taxon>Fungi</taxon>
        <taxon>Dikarya</taxon>
        <taxon>Ascomycota</taxon>
        <taxon>Saccharomycotina</taxon>
        <taxon>Pichiomycetes</taxon>
        <taxon>Debaryomycetaceae</taxon>
        <taxon>Candida/Lodderomyces clade</taxon>
        <taxon>Candida</taxon>
    </lineage>
</organism>
<comment type="subunit">
    <text evidence="5">Component of a multi-subunit COQ enzyme complex, composed of at least COQ3, COQ4, COQ5, COQ6, COQ7 and COQ9.</text>
</comment>
<dbReference type="GO" id="GO:0010420">
    <property type="term" value="F:polyprenyldihydroxybenzoate methyltransferase activity"/>
    <property type="evidence" value="ECO:0007669"/>
    <property type="project" value="UniProtKB-UniRule"/>
</dbReference>
<keyword evidence="1 5" id="KW-0489">Methyltransferase</keyword>
<dbReference type="EC" id="2.1.1.64" evidence="5"/>
<protein>
    <recommendedName>
        <fullName evidence="5">Ubiquinone biosynthesis O-methyltransferase, mitochondrial</fullName>
    </recommendedName>
    <alternativeName>
        <fullName evidence="5">3,4-dihydroxy-5-hexaprenylbenzoate methyltransferase</fullName>
    </alternativeName>
    <alternativeName>
        <fullName evidence="5">3-demethylubiquinol 3-O-methyltransferase</fullName>
    </alternativeName>
    <alternativeName>
        <fullName evidence="5">3-demethylubiquinone 3-O-methyltransferase</fullName>
    </alternativeName>
    <alternativeName>
        <fullName evidence="5">3-demethylubiquinone-6 3-O-methyltransferase</fullName>
    </alternativeName>
    <alternativeName>
        <fullName evidence="5">Hexaprenyldihydroxybenzoate methyltransferase</fullName>
    </alternativeName>
    <alternativeName>
        <fullName evidence="5">Polyprenyldihydroxybenzoate methyltransferase</fullName>
        <shortName evidence="5">DHHB methyltransferase</shortName>
        <shortName evidence="5">DHHB-MT</shortName>
        <shortName evidence="5">DHHB-MTase</shortName>
        <ecNumber evidence="5">2.1.1.-</ecNumber>
        <ecNumber evidence="5">2.1.1.114</ecNumber>
        <ecNumber evidence="5">2.1.1.64</ecNumber>
    </alternativeName>
</protein>
<evidence type="ECO:0000313" key="6">
    <source>
        <dbReference type="EMBL" id="KAI5964464.1"/>
    </source>
</evidence>
<keyword evidence="7" id="KW-1185">Reference proteome</keyword>
<comment type="caution">
    <text evidence="6">The sequence shown here is derived from an EMBL/GenBank/DDBJ whole genome shotgun (WGS) entry which is preliminary data.</text>
</comment>
<feature type="binding site" evidence="5">
    <location>
        <position position="133"/>
    </location>
    <ligand>
        <name>S-adenosyl-L-methionine</name>
        <dbReference type="ChEBI" id="CHEBI:59789"/>
    </ligand>
</feature>
<feature type="binding site" evidence="5">
    <location>
        <position position="67"/>
    </location>
    <ligand>
        <name>S-adenosyl-L-methionine</name>
        <dbReference type="ChEBI" id="CHEBI:59789"/>
    </ligand>
</feature>
<evidence type="ECO:0000256" key="3">
    <source>
        <dbReference type="ARBA" id="ARBA00022688"/>
    </source>
</evidence>
<dbReference type="GO" id="GO:0032259">
    <property type="term" value="P:methylation"/>
    <property type="evidence" value="ECO:0007669"/>
    <property type="project" value="UniProtKB-KW"/>
</dbReference>
<feature type="binding site" evidence="5">
    <location>
        <position position="156"/>
    </location>
    <ligand>
        <name>S-adenosyl-L-methionine</name>
        <dbReference type="ChEBI" id="CHEBI:59789"/>
    </ligand>
</feature>
<comment type="pathway">
    <text evidence="5">Cofactor biosynthesis; ubiquinone biosynthesis.</text>
</comment>
<evidence type="ECO:0000256" key="2">
    <source>
        <dbReference type="ARBA" id="ARBA00022679"/>
    </source>
</evidence>
<dbReference type="HAMAP" id="MF_00472">
    <property type="entry name" value="UbiG"/>
    <property type="match status" value="1"/>
</dbReference>
<dbReference type="GO" id="GO:0031314">
    <property type="term" value="C:extrinsic component of mitochondrial inner membrane"/>
    <property type="evidence" value="ECO:0007669"/>
    <property type="project" value="UniProtKB-UniRule"/>
</dbReference>
<proteinExistence type="inferred from homology"/>